<feature type="domain" description="RRM" evidence="4">
    <location>
        <begin position="1"/>
        <end position="67"/>
    </location>
</feature>
<dbReference type="Pfam" id="PF00076">
    <property type="entry name" value="RRM_1"/>
    <property type="match status" value="2"/>
</dbReference>
<dbReference type="InterPro" id="IPR011053">
    <property type="entry name" value="Single_hybrid_motif"/>
</dbReference>
<dbReference type="InterPro" id="IPR012677">
    <property type="entry name" value="Nucleotide-bd_a/b_plait_sf"/>
</dbReference>
<dbReference type="SUPFAM" id="SSF54928">
    <property type="entry name" value="RNA-binding domain, RBD"/>
    <property type="match status" value="2"/>
</dbReference>
<dbReference type="GO" id="GO:0003729">
    <property type="term" value="F:mRNA binding"/>
    <property type="evidence" value="ECO:0007669"/>
    <property type="project" value="TreeGrafter"/>
</dbReference>
<dbReference type="SUPFAM" id="SSF51230">
    <property type="entry name" value="Single hybrid motif"/>
    <property type="match status" value="1"/>
</dbReference>
<dbReference type="PANTHER" id="PTHR48025:SF1">
    <property type="entry name" value="RRM DOMAIN-CONTAINING PROTEIN"/>
    <property type="match status" value="1"/>
</dbReference>
<dbReference type="InterPro" id="IPR000504">
    <property type="entry name" value="RRM_dom"/>
</dbReference>
<evidence type="ECO:0000259" key="4">
    <source>
        <dbReference type="PROSITE" id="PS50102"/>
    </source>
</evidence>
<evidence type="ECO:0000313" key="5">
    <source>
        <dbReference type="EMBL" id="KAF4614779.1"/>
    </source>
</evidence>
<feature type="domain" description="RRM" evidence="4">
    <location>
        <begin position="139"/>
        <end position="213"/>
    </location>
</feature>
<sequence length="532" mass="59083">MEIMKASLRGLFKVYGEVLDVVAHSNLRMRGQAFVSFANKEEAKNALKEVQRFPLYSKPMQISFARTRSDAVVRRLDPNNFDEHKKRRDEHKKNTRYTNPLKSKFRAKRLAAEVEGGAAAPAPKRPNVQMPDEYLPPNKILFLQNLPESVTKDQLIALFSQYPNLHEVRLIPTKKDIAFVEFLDEGSAGVAKDALHNYKLDGENKIKAYHFREKVGQLKGETSSFPQLSLLANGTPRLSDALQVNCANERLERNPTTYIMSAFTLSNLKNTAGQSRGAYGQVKRRWIHGSLKRQAILMPAMSPLMTEGTITRWKKKEGEAFAAGEVLLQISTWKRNALMPDGTSNIPVEQVIALVAKDMGELAVLQNRSANGMPVPPPFNSLPSTPTTSSPFPSSASMPSMPSPRSYDQFKPLSSPRTPTMSPRTPSLFEKHTMGYGHRSAHIGGPRGRVPTPLDSPRFDVDVPPCPSPRVPVLESEENSATTPMTPATAKWPQSAVDQESGQVDGAAIRRMIVSNLSSKQLNKALEYDELL</sequence>
<keyword evidence="6" id="KW-1185">Reference proteome</keyword>
<dbReference type="GO" id="GO:0005634">
    <property type="term" value="C:nucleus"/>
    <property type="evidence" value="ECO:0007669"/>
    <property type="project" value="TreeGrafter"/>
</dbReference>
<evidence type="ECO:0000256" key="2">
    <source>
        <dbReference type="PROSITE-ProRule" id="PRU00176"/>
    </source>
</evidence>
<protein>
    <recommendedName>
        <fullName evidence="4">RRM domain-containing protein</fullName>
    </recommendedName>
</protein>
<accession>A0A8H4QPD0</accession>
<keyword evidence="1 2" id="KW-0694">RNA-binding</keyword>
<organism evidence="5 6">
    <name type="scientific">Agrocybe pediades</name>
    <dbReference type="NCBI Taxonomy" id="84607"/>
    <lineage>
        <taxon>Eukaryota</taxon>
        <taxon>Fungi</taxon>
        <taxon>Dikarya</taxon>
        <taxon>Basidiomycota</taxon>
        <taxon>Agaricomycotina</taxon>
        <taxon>Agaricomycetes</taxon>
        <taxon>Agaricomycetidae</taxon>
        <taxon>Agaricales</taxon>
        <taxon>Agaricineae</taxon>
        <taxon>Strophariaceae</taxon>
        <taxon>Agrocybe</taxon>
    </lineage>
</organism>
<evidence type="ECO:0000256" key="3">
    <source>
        <dbReference type="SAM" id="MobiDB-lite"/>
    </source>
</evidence>
<comment type="caution">
    <text evidence="5">The sequence shown here is derived from an EMBL/GenBank/DDBJ whole genome shotgun (WGS) entry which is preliminary data.</text>
</comment>
<dbReference type="InterPro" id="IPR000089">
    <property type="entry name" value="Biotin_lipoyl"/>
</dbReference>
<feature type="compositionally biased region" description="Low complexity" evidence="3">
    <location>
        <begin position="381"/>
        <end position="425"/>
    </location>
</feature>
<dbReference type="Pfam" id="PF00364">
    <property type="entry name" value="Biotin_lipoyl"/>
    <property type="match status" value="1"/>
</dbReference>
<dbReference type="Gene3D" id="3.30.70.330">
    <property type="match status" value="2"/>
</dbReference>
<name>A0A8H4QPD0_9AGAR</name>
<evidence type="ECO:0000256" key="1">
    <source>
        <dbReference type="ARBA" id="ARBA00022884"/>
    </source>
</evidence>
<feature type="region of interest" description="Disordered" evidence="3">
    <location>
        <begin position="470"/>
        <end position="499"/>
    </location>
</feature>
<proteinExistence type="predicted"/>
<dbReference type="PROSITE" id="PS50102">
    <property type="entry name" value="RRM"/>
    <property type="match status" value="2"/>
</dbReference>
<reference evidence="5 6" key="1">
    <citation type="submission" date="2019-12" db="EMBL/GenBank/DDBJ databases">
        <authorList>
            <person name="Floudas D."/>
            <person name="Bentzer J."/>
            <person name="Ahren D."/>
            <person name="Johansson T."/>
            <person name="Persson P."/>
            <person name="Tunlid A."/>
        </authorList>
    </citation>
    <scope>NUCLEOTIDE SEQUENCE [LARGE SCALE GENOMIC DNA]</scope>
    <source>
        <strain evidence="5 6">CBS 102.39</strain>
    </source>
</reference>
<dbReference type="InterPro" id="IPR035979">
    <property type="entry name" value="RBD_domain_sf"/>
</dbReference>
<dbReference type="FunFam" id="3.30.70.330:FF:000029">
    <property type="entry name" value="U2 small nuclear ribonucleoprotein B"/>
    <property type="match status" value="1"/>
</dbReference>
<feature type="region of interest" description="Disordered" evidence="3">
    <location>
        <begin position="374"/>
        <end position="425"/>
    </location>
</feature>
<gene>
    <name evidence="5" type="ORF">D9613_003274</name>
</gene>
<dbReference type="PANTHER" id="PTHR48025">
    <property type="entry name" value="OS02G0815200 PROTEIN"/>
    <property type="match status" value="1"/>
</dbReference>
<dbReference type="CDD" id="cd12247">
    <property type="entry name" value="RRM2_U1A_like"/>
    <property type="match status" value="1"/>
</dbReference>
<dbReference type="AlphaFoldDB" id="A0A8H4QPD0"/>
<dbReference type="EMBL" id="JAACJL010000044">
    <property type="protein sequence ID" value="KAF4614779.1"/>
    <property type="molecule type" value="Genomic_DNA"/>
</dbReference>
<dbReference type="SMART" id="SM00360">
    <property type="entry name" value="RRM"/>
    <property type="match status" value="2"/>
</dbReference>
<dbReference type="CDD" id="cd06849">
    <property type="entry name" value="lipoyl_domain"/>
    <property type="match status" value="1"/>
</dbReference>
<dbReference type="InterPro" id="IPR050502">
    <property type="entry name" value="Euk_RNA-bind_prot"/>
</dbReference>
<dbReference type="Proteomes" id="UP000521872">
    <property type="component" value="Unassembled WGS sequence"/>
</dbReference>
<dbReference type="Gene3D" id="2.40.50.100">
    <property type="match status" value="1"/>
</dbReference>
<evidence type="ECO:0000313" key="6">
    <source>
        <dbReference type="Proteomes" id="UP000521872"/>
    </source>
</evidence>